<organism evidence="2 3">
    <name type="scientific">Ascobolus immersus RN42</name>
    <dbReference type="NCBI Taxonomy" id="1160509"/>
    <lineage>
        <taxon>Eukaryota</taxon>
        <taxon>Fungi</taxon>
        <taxon>Dikarya</taxon>
        <taxon>Ascomycota</taxon>
        <taxon>Pezizomycotina</taxon>
        <taxon>Pezizomycetes</taxon>
        <taxon>Pezizales</taxon>
        <taxon>Ascobolaceae</taxon>
        <taxon>Ascobolus</taxon>
    </lineage>
</organism>
<keyword evidence="3" id="KW-1185">Reference proteome</keyword>
<dbReference type="Proteomes" id="UP000275078">
    <property type="component" value="Unassembled WGS sequence"/>
</dbReference>
<reference evidence="2 3" key="1">
    <citation type="journal article" date="2018" name="Nat. Ecol. Evol.">
        <title>Pezizomycetes genomes reveal the molecular basis of ectomycorrhizal truffle lifestyle.</title>
        <authorList>
            <person name="Murat C."/>
            <person name="Payen T."/>
            <person name="Noel B."/>
            <person name="Kuo A."/>
            <person name="Morin E."/>
            <person name="Chen J."/>
            <person name="Kohler A."/>
            <person name="Krizsan K."/>
            <person name="Balestrini R."/>
            <person name="Da Silva C."/>
            <person name="Montanini B."/>
            <person name="Hainaut M."/>
            <person name="Levati E."/>
            <person name="Barry K.W."/>
            <person name="Belfiori B."/>
            <person name="Cichocki N."/>
            <person name="Clum A."/>
            <person name="Dockter R.B."/>
            <person name="Fauchery L."/>
            <person name="Guy J."/>
            <person name="Iotti M."/>
            <person name="Le Tacon F."/>
            <person name="Lindquist E.A."/>
            <person name="Lipzen A."/>
            <person name="Malagnac F."/>
            <person name="Mello A."/>
            <person name="Molinier V."/>
            <person name="Miyauchi S."/>
            <person name="Poulain J."/>
            <person name="Riccioni C."/>
            <person name="Rubini A."/>
            <person name="Sitrit Y."/>
            <person name="Splivallo R."/>
            <person name="Traeger S."/>
            <person name="Wang M."/>
            <person name="Zifcakova L."/>
            <person name="Wipf D."/>
            <person name="Zambonelli A."/>
            <person name="Paolocci F."/>
            <person name="Nowrousian M."/>
            <person name="Ottonello S."/>
            <person name="Baldrian P."/>
            <person name="Spatafora J.W."/>
            <person name="Henrissat B."/>
            <person name="Nagy L.G."/>
            <person name="Aury J.M."/>
            <person name="Wincker P."/>
            <person name="Grigoriev I.V."/>
            <person name="Bonfante P."/>
            <person name="Martin F.M."/>
        </authorList>
    </citation>
    <scope>NUCLEOTIDE SEQUENCE [LARGE SCALE GENOMIC DNA]</scope>
    <source>
        <strain evidence="2 3">RN42</strain>
    </source>
</reference>
<evidence type="ECO:0000313" key="2">
    <source>
        <dbReference type="EMBL" id="RPA80491.1"/>
    </source>
</evidence>
<dbReference type="EMBL" id="ML119687">
    <property type="protein sequence ID" value="RPA80491.1"/>
    <property type="molecule type" value="Genomic_DNA"/>
</dbReference>
<feature type="region of interest" description="Disordered" evidence="1">
    <location>
        <begin position="283"/>
        <end position="305"/>
    </location>
</feature>
<protein>
    <submittedName>
        <fullName evidence="2">Uncharacterized protein</fullName>
    </submittedName>
</protein>
<sequence>MDWVVPRSIRQVVHLHGRVEKKSSGFVPKDPDAPNAPSPSFLNISACTPLFEFSTIGAYNANNLVKFQQNFYIFIHPNAHLLYLYLQIELRGYVHSDLQDIIRQSVFFTPVLETIWTQEKMTRCRERKLCLHFDDGFKINHSHRGTIPSRTSLKTHQPVSIILGTPRRLDIFHHICPWQRKEAHPLFPSRRSRAATPHLEIRLLLLELCHVGQATPLMFFHELKAGIHRKEMGSWSCTCTHPTHQVFITILKANGKHPHHLSFHPNSGAAYHRQNGTVVQTQQRLHASGSTPPLQSGNNGSTVKG</sequence>
<dbReference type="AlphaFoldDB" id="A0A3N4I8H7"/>
<name>A0A3N4I8H7_ASCIM</name>
<evidence type="ECO:0000256" key="1">
    <source>
        <dbReference type="SAM" id="MobiDB-lite"/>
    </source>
</evidence>
<accession>A0A3N4I8H7</accession>
<proteinExistence type="predicted"/>
<evidence type="ECO:0000313" key="3">
    <source>
        <dbReference type="Proteomes" id="UP000275078"/>
    </source>
</evidence>
<gene>
    <name evidence="2" type="ORF">BJ508DRAFT_347054</name>
</gene>